<dbReference type="PROSITE" id="PS51257">
    <property type="entry name" value="PROKAR_LIPOPROTEIN"/>
    <property type="match status" value="1"/>
</dbReference>
<gene>
    <name evidence="2" type="ORF">FH610_022850</name>
</gene>
<dbReference type="AlphaFoldDB" id="A0A5N6BQU9"/>
<feature type="compositionally biased region" description="Low complexity" evidence="1">
    <location>
        <begin position="45"/>
        <end position="63"/>
    </location>
</feature>
<comment type="caution">
    <text evidence="2">The sequence shown here is derived from an EMBL/GenBank/DDBJ whole genome shotgun (WGS) entry which is preliminary data.</text>
</comment>
<dbReference type="RefSeq" id="WP_139576669.1">
    <property type="nucleotide sequence ID" value="NZ_VDMA02000012.1"/>
</dbReference>
<feature type="region of interest" description="Disordered" evidence="1">
    <location>
        <begin position="30"/>
        <end position="63"/>
    </location>
</feature>
<accession>A0A5N6BQU9</accession>
<evidence type="ECO:0000256" key="1">
    <source>
        <dbReference type="SAM" id="MobiDB-lite"/>
    </source>
</evidence>
<proteinExistence type="predicted"/>
<evidence type="ECO:0008006" key="4">
    <source>
        <dbReference type="Google" id="ProtNLM"/>
    </source>
</evidence>
<evidence type="ECO:0000313" key="2">
    <source>
        <dbReference type="EMBL" id="KAB8182826.1"/>
    </source>
</evidence>
<evidence type="ECO:0000313" key="3">
    <source>
        <dbReference type="Proteomes" id="UP000313066"/>
    </source>
</evidence>
<protein>
    <recommendedName>
        <fullName evidence="4">Lipoprotein</fullName>
    </recommendedName>
</protein>
<organism evidence="2 3">
    <name type="scientific">Microbispora catharanthi</name>
    <dbReference type="NCBI Taxonomy" id="1712871"/>
    <lineage>
        <taxon>Bacteria</taxon>
        <taxon>Bacillati</taxon>
        <taxon>Actinomycetota</taxon>
        <taxon>Actinomycetes</taxon>
        <taxon>Streptosporangiales</taxon>
        <taxon>Streptosporangiaceae</taxon>
        <taxon>Microbispora</taxon>
    </lineage>
</organism>
<sequence length="174" mass="17991">MRRGPYASRLIGRAGLVAVPVAVLLTACGTPEPQMRPRPVATGGPVSTAVPAASPSPSSSVVSAADHPEACRNADCEVAVRPGDRLRLDRKTGLDAITIVALDRGELRLRFEAGAGAFHVEGMNTSVSQDCVNGRCRTEGGLTLALGRPGRIGDIRLRLASVAPDHAVLVLSPG</sequence>
<reference evidence="2 3" key="1">
    <citation type="submission" date="2019-10" db="EMBL/GenBank/DDBJ databases">
        <title>Nonomuraea sp. nov., isolated from Phyllanthus amarus.</title>
        <authorList>
            <person name="Klykleung N."/>
            <person name="Tanasupawat S."/>
        </authorList>
    </citation>
    <scope>NUCLEOTIDE SEQUENCE [LARGE SCALE GENOMIC DNA]</scope>
    <source>
        <strain evidence="2 3">CR1-09</strain>
    </source>
</reference>
<keyword evidence="3" id="KW-1185">Reference proteome</keyword>
<dbReference type="EMBL" id="VDMA02000012">
    <property type="protein sequence ID" value="KAB8182826.1"/>
    <property type="molecule type" value="Genomic_DNA"/>
</dbReference>
<dbReference type="Proteomes" id="UP000313066">
    <property type="component" value="Unassembled WGS sequence"/>
</dbReference>
<name>A0A5N6BQU9_9ACTN</name>